<dbReference type="EMBL" id="DF238821">
    <property type="protein sequence ID" value="GAC98665.1"/>
    <property type="molecule type" value="Genomic_DNA"/>
</dbReference>
<gene>
    <name evidence="1" type="ORF">PHSY_006259</name>
</gene>
<protein>
    <submittedName>
        <fullName evidence="1">Uncharacterized protein</fullName>
    </submittedName>
</protein>
<organism evidence="1 2">
    <name type="scientific">Pseudozyma hubeiensis (strain SY62)</name>
    <name type="common">Yeast</name>
    <dbReference type="NCBI Taxonomy" id="1305764"/>
    <lineage>
        <taxon>Eukaryota</taxon>
        <taxon>Fungi</taxon>
        <taxon>Dikarya</taxon>
        <taxon>Basidiomycota</taxon>
        <taxon>Ustilaginomycotina</taxon>
        <taxon>Ustilaginomycetes</taxon>
        <taxon>Ustilaginales</taxon>
        <taxon>Ustilaginaceae</taxon>
        <taxon>Pseudozyma</taxon>
    </lineage>
</organism>
<dbReference type="HOGENOM" id="CLU_2360660_0_0_1"/>
<dbReference type="AlphaFoldDB" id="R9PKL8"/>
<reference evidence="2" key="1">
    <citation type="journal article" date="2013" name="Genome Announc.">
        <title>Draft genome sequence of the basidiomycetous yeast-like fungus Pseudozyma hubeiensis SY62, which produces an abundant amount of the biosurfactant mannosylerythritol lipids.</title>
        <authorList>
            <person name="Konishi M."/>
            <person name="Hatada Y."/>
            <person name="Horiuchi J."/>
        </authorList>
    </citation>
    <scope>NUCLEOTIDE SEQUENCE [LARGE SCALE GENOMIC DNA]</scope>
    <source>
        <strain evidence="2">SY62</strain>
    </source>
</reference>
<dbReference type="Proteomes" id="UP000014071">
    <property type="component" value="Unassembled WGS sequence"/>
</dbReference>
<dbReference type="RefSeq" id="XP_012192252.1">
    <property type="nucleotide sequence ID" value="XM_012336862.1"/>
</dbReference>
<accession>R9PKL8</accession>
<evidence type="ECO:0000313" key="1">
    <source>
        <dbReference type="EMBL" id="GAC98665.1"/>
    </source>
</evidence>
<dbReference type="GeneID" id="24111531"/>
<evidence type="ECO:0000313" key="2">
    <source>
        <dbReference type="Proteomes" id="UP000014071"/>
    </source>
</evidence>
<proteinExistence type="predicted"/>
<name>R9PKL8_PSEHS</name>
<sequence>MGSSVHLNFNQRSKVPDRRLHKPCKLVRSNLACLVLGQRSLLRPAWLALDHLPAVRSRSSPACSHLAHPLERPSRHRRYKVASVLIHQHPLAQRSV</sequence>
<keyword evidence="2" id="KW-1185">Reference proteome</keyword>